<organism evidence="1 2">
    <name type="scientific">Fibrisoma limi BUZ 3</name>
    <dbReference type="NCBI Taxonomy" id="1185876"/>
    <lineage>
        <taxon>Bacteria</taxon>
        <taxon>Pseudomonadati</taxon>
        <taxon>Bacteroidota</taxon>
        <taxon>Cytophagia</taxon>
        <taxon>Cytophagales</taxon>
        <taxon>Spirosomataceae</taxon>
        <taxon>Fibrisoma</taxon>
    </lineage>
</organism>
<comment type="caution">
    <text evidence="1">The sequence shown here is derived from an EMBL/GenBank/DDBJ whole genome shotgun (WGS) entry which is preliminary data.</text>
</comment>
<dbReference type="EMBL" id="CAIT01000009">
    <property type="protein sequence ID" value="CCH56297.1"/>
    <property type="molecule type" value="Genomic_DNA"/>
</dbReference>
<evidence type="ECO:0000313" key="1">
    <source>
        <dbReference type="EMBL" id="CCH56297.1"/>
    </source>
</evidence>
<protein>
    <submittedName>
        <fullName evidence="1">Uncharacterized protein</fullName>
    </submittedName>
</protein>
<keyword evidence="2" id="KW-1185">Reference proteome</keyword>
<sequence>MLLFGCCVAVVDELPVVVPDVAVIDPLVLPVVVGLVDIVPDDVELPWLPYELPLVAVELCVPVEVPEVELFDELVD</sequence>
<proteinExistence type="predicted"/>
<dbReference type="STRING" id="1185876.BN8_05622"/>
<reference evidence="1 2" key="1">
    <citation type="journal article" date="2012" name="J. Bacteriol.">
        <title>Genome Sequence of the Filamentous Bacterium Fibrisoma limi BUZ 3T.</title>
        <authorList>
            <person name="Filippini M."/>
            <person name="Qi W."/>
            <person name="Jaenicke S."/>
            <person name="Goesmann A."/>
            <person name="Smits T.H."/>
            <person name="Bagheri H.C."/>
        </authorList>
    </citation>
    <scope>NUCLEOTIDE SEQUENCE [LARGE SCALE GENOMIC DNA]</scope>
    <source>
        <strain evidence="2">BUZ 3T</strain>
    </source>
</reference>
<gene>
    <name evidence="1" type="ORF">BN8_05622</name>
</gene>
<evidence type="ECO:0000313" key="2">
    <source>
        <dbReference type="Proteomes" id="UP000009309"/>
    </source>
</evidence>
<name>I2GQW9_9BACT</name>
<accession>I2GQW9</accession>
<dbReference type="Proteomes" id="UP000009309">
    <property type="component" value="Unassembled WGS sequence"/>
</dbReference>
<dbReference type="AlphaFoldDB" id="I2GQW9"/>